<keyword evidence="4" id="KW-1185">Reference proteome</keyword>
<feature type="transmembrane region" description="Helical" evidence="2">
    <location>
        <begin position="7"/>
        <end position="24"/>
    </location>
</feature>
<dbReference type="EMBL" id="JACVXB010000001">
    <property type="protein sequence ID" value="MBD0831403.1"/>
    <property type="molecule type" value="Genomic_DNA"/>
</dbReference>
<dbReference type="RefSeq" id="WP_188229163.1">
    <property type="nucleotide sequence ID" value="NZ_JACVXB010000001.1"/>
</dbReference>
<gene>
    <name evidence="3" type="ORF">ICJ83_04575</name>
</gene>
<feature type="region of interest" description="Disordered" evidence="1">
    <location>
        <begin position="151"/>
        <end position="171"/>
    </location>
</feature>
<protein>
    <submittedName>
        <fullName evidence="3">Uncharacterized protein</fullName>
    </submittedName>
</protein>
<comment type="caution">
    <text evidence="3">The sequence shown here is derived from an EMBL/GenBank/DDBJ whole genome shotgun (WGS) entry which is preliminary data.</text>
</comment>
<name>A0A8J6U738_9FLAO</name>
<accession>A0A8J6U738</accession>
<dbReference type="AlphaFoldDB" id="A0A8J6U738"/>
<sequence length="171" mass="19733">MKNLTSKILFIICIILALMWYLQYQENQSYKTEPNNLISNEEAESMRALYLENQYQFINQGLEARFGVAEKDFTEFTIPIENLKGYIYKTEQAAKENDYENLGIRFFLGAKKVNNTPKTTLFYRAVGSQIKDQLKKPIRYDKIPQMMEVYPGDKIESGGSNGGSGKPERTN</sequence>
<evidence type="ECO:0000256" key="1">
    <source>
        <dbReference type="SAM" id="MobiDB-lite"/>
    </source>
</evidence>
<keyword evidence="2" id="KW-0472">Membrane</keyword>
<keyword evidence="2" id="KW-1133">Transmembrane helix</keyword>
<evidence type="ECO:0000313" key="4">
    <source>
        <dbReference type="Proteomes" id="UP000600588"/>
    </source>
</evidence>
<evidence type="ECO:0000256" key="2">
    <source>
        <dbReference type="SAM" id="Phobius"/>
    </source>
</evidence>
<keyword evidence="2" id="KW-0812">Transmembrane</keyword>
<evidence type="ECO:0000313" key="3">
    <source>
        <dbReference type="EMBL" id="MBD0831403.1"/>
    </source>
</evidence>
<proteinExistence type="predicted"/>
<reference evidence="3 4" key="1">
    <citation type="submission" date="2020-09" db="EMBL/GenBank/DDBJ databases">
        <title>TT11 complete genome.</title>
        <authorList>
            <person name="Wu Z."/>
        </authorList>
    </citation>
    <scope>NUCLEOTIDE SEQUENCE [LARGE SCALE GENOMIC DNA]</scope>
    <source>
        <strain evidence="3 4">TT11</strain>
    </source>
</reference>
<organism evidence="3 4">
    <name type="scientific">Aestuariibaculum sediminum</name>
    <dbReference type="NCBI Taxonomy" id="2770637"/>
    <lineage>
        <taxon>Bacteria</taxon>
        <taxon>Pseudomonadati</taxon>
        <taxon>Bacteroidota</taxon>
        <taxon>Flavobacteriia</taxon>
        <taxon>Flavobacteriales</taxon>
        <taxon>Flavobacteriaceae</taxon>
    </lineage>
</organism>
<dbReference type="Proteomes" id="UP000600588">
    <property type="component" value="Unassembled WGS sequence"/>
</dbReference>